<evidence type="ECO:0000313" key="2">
    <source>
        <dbReference type="EMBL" id="KAF9694570.1"/>
    </source>
</evidence>
<dbReference type="OrthoDB" id="10477449at2759"/>
<dbReference type="Proteomes" id="UP000651452">
    <property type="component" value="Unassembled WGS sequence"/>
</dbReference>
<accession>A0A8H7MH59</accession>
<keyword evidence="3" id="KW-1185">Reference proteome</keyword>
<comment type="caution">
    <text evidence="2">The sequence shown here is derived from an EMBL/GenBank/DDBJ whole genome shotgun (WGS) entry which is preliminary data.</text>
</comment>
<sequence>MDARTEPGRMTTPHARISQPASEQRVCPLSGEVYLVSPEDRPLLPTSDQAELDEADRADFASELDSDLQAVYNSVMDDFFHDRRLRASSWAPIAILPNPKLYSTVFELCSGSRTDLANLIQQFTLPPTMDRILCELGLQWEDTIPEGAENVDRVPLTQQEAREAEALDDAWERKSGYEDACRHAARGVLVHGYLSGLVASIAPLPYSYAPYMAALNRPITHDPPTAVELNEASLDADKIRVAVEDAFSLYYQQRQLASSGGLTATGAAYFAQPDSTPVQSACCRNTEWKLVPTSTVSAQYPTVEFVDDYVPICVANSKSFSTEKLKDNNGKRSHIVRLKVDSVILRFIISTGP</sequence>
<dbReference type="EMBL" id="RZGK01000013">
    <property type="protein sequence ID" value="KAF9694570.1"/>
    <property type="molecule type" value="Genomic_DNA"/>
</dbReference>
<name>A0A8H7MH59_9PLEO</name>
<reference evidence="2" key="2">
    <citation type="submission" date="2020-09" db="EMBL/GenBank/DDBJ databases">
        <title>Reference genome assembly for Australian Ascochyta lentis isolate Al4.</title>
        <authorList>
            <person name="Lee R.C."/>
            <person name="Farfan-Caceres L.M."/>
            <person name="Debler J.W."/>
            <person name="Williams A.H."/>
            <person name="Henares B.M."/>
        </authorList>
    </citation>
    <scope>NUCLEOTIDE SEQUENCE</scope>
    <source>
        <strain evidence="2">Al4</strain>
    </source>
</reference>
<evidence type="ECO:0000256" key="1">
    <source>
        <dbReference type="SAM" id="MobiDB-lite"/>
    </source>
</evidence>
<evidence type="ECO:0000313" key="3">
    <source>
        <dbReference type="Proteomes" id="UP000651452"/>
    </source>
</evidence>
<protein>
    <submittedName>
        <fullName evidence="2">Uncharacterized protein</fullName>
    </submittedName>
</protein>
<gene>
    <name evidence="2" type="ORF">EKO04_007624</name>
</gene>
<proteinExistence type="predicted"/>
<organism evidence="2 3">
    <name type="scientific">Ascochyta lentis</name>
    <dbReference type="NCBI Taxonomy" id="205686"/>
    <lineage>
        <taxon>Eukaryota</taxon>
        <taxon>Fungi</taxon>
        <taxon>Dikarya</taxon>
        <taxon>Ascomycota</taxon>
        <taxon>Pezizomycotina</taxon>
        <taxon>Dothideomycetes</taxon>
        <taxon>Pleosporomycetidae</taxon>
        <taxon>Pleosporales</taxon>
        <taxon>Pleosporineae</taxon>
        <taxon>Didymellaceae</taxon>
        <taxon>Ascochyta</taxon>
    </lineage>
</organism>
<feature type="region of interest" description="Disordered" evidence="1">
    <location>
        <begin position="1"/>
        <end position="22"/>
    </location>
</feature>
<dbReference type="AlphaFoldDB" id="A0A8H7MH59"/>
<reference evidence="2" key="1">
    <citation type="submission" date="2018-12" db="EMBL/GenBank/DDBJ databases">
        <authorList>
            <person name="Syme R.A."/>
            <person name="Farfan-Caceres L."/>
            <person name="Lichtenzveig J."/>
        </authorList>
    </citation>
    <scope>NUCLEOTIDE SEQUENCE</scope>
    <source>
        <strain evidence="2">Al4</strain>
    </source>
</reference>